<organism evidence="2 3">
    <name type="scientific">Ensete ventricosum</name>
    <name type="common">Abyssinian banana</name>
    <name type="synonym">Musa ensete</name>
    <dbReference type="NCBI Taxonomy" id="4639"/>
    <lineage>
        <taxon>Eukaryota</taxon>
        <taxon>Viridiplantae</taxon>
        <taxon>Streptophyta</taxon>
        <taxon>Embryophyta</taxon>
        <taxon>Tracheophyta</taxon>
        <taxon>Spermatophyta</taxon>
        <taxon>Magnoliopsida</taxon>
        <taxon>Liliopsida</taxon>
        <taxon>Zingiberales</taxon>
        <taxon>Musaceae</taxon>
        <taxon>Ensete</taxon>
    </lineage>
</organism>
<accession>A0AAV8RG79</accession>
<comment type="caution">
    <text evidence="2">The sequence shown here is derived from an EMBL/GenBank/DDBJ whole genome shotgun (WGS) entry which is preliminary data.</text>
</comment>
<sequence>MAAMLILEARTLRPPPFLELRGFACLQQGHAVEDDRQTWSQRSGCPATAMAKMAIFVASEKTMFATIIHRVFLASLVALGILRRSFDMRVMRLVSTATAEPDARMEIPMLAMANAGASFTPSPTILFS</sequence>
<reference evidence="2 3" key="1">
    <citation type="submission" date="2022-12" db="EMBL/GenBank/DDBJ databases">
        <title>Chromosome-scale assembly of the Ensete ventricosum genome.</title>
        <authorList>
            <person name="Dussert Y."/>
            <person name="Stocks J."/>
            <person name="Wendawek A."/>
            <person name="Woldeyes F."/>
            <person name="Nichols R.A."/>
            <person name="Borrell J.S."/>
        </authorList>
    </citation>
    <scope>NUCLEOTIDE SEQUENCE [LARGE SCALE GENOMIC DNA]</scope>
    <source>
        <strain evidence="3">cv. Maze</strain>
        <tissue evidence="2">Seeds</tissue>
    </source>
</reference>
<name>A0AAV8RG79_ENSVE</name>
<proteinExistence type="predicted"/>
<dbReference type="Proteomes" id="UP001222027">
    <property type="component" value="Unassembled WGS sequence"/>
</dbReference>
<keyword evidence="1" id="KW-0812">Transmembrane</keyword>
<dbReference type="AlphaFoldDB" id="A0AAV8RG79"/>
<feature type="transmembrane region" description="Helical" evidence="1">
    <location>
        <begin position="63"/>
        <end position="82"/>
    </location>
</feature>
<dbReference type="EMBL" id="JAQQAF010000002">
    <property type="protein sequence ID" value="KAJ8504378.1"/>
    <property type="molecule type" value="Genomic_DNA"/>
</dbReference>
<keyword evidence="1" id="KW-0472">Membrane</keyword>
<evidence type="ECO:0000313" key="2">
    <source>
        <dbReference type="EMBL" id="KAJ8504378.1"/>
    </source>
</evidence>
<evidence type="ECO:0000256" key="1">
    <source>
        <dbReference type="SAM" id="Phobius"/>
    </source>
</evidence>
<protein>
    <submittedName>
        <fullName evidence="2">Uncharacterized protein</fullName>
    </submittedName>
</protein>
<gene>
    <name evidence="2" type="ORF">OPV22_005264</name>
</gene>
<keyword evidence="1" id="KW-1133">Transmembrane helix</keyword>
<keyword evidence="3" id="KW-1185">Reference proteome</keyword>
<evidence type="ECO:0000313" key="3">
    <source>
        <dbReference type="Proteomes" id="UP001222027"/>
    </source>
</evidence>